<dbReference type="RefSeq" id="WP_182923483.1">
    <property type="nucleotide sequence ID" value="NZ_WNXD01000002.1"/>
</dbReference>
<name>A0A923E199_9SPHI</name>
<proteinExistence type="predicted"/>
<gene>
    <name evidence="1" type="ORF">GM921_15180</name>
</gene>
<dbReference type="AlphaFoldDB" id="A0A923E199"/>
<dbReference type="PANTHER" id="PTHR39473:SF1">
    <property type="entry name" value="DINB-LIKE DOMAIN-CONTAINING PROTEIN"/>
    <property type="match status" value="1"/>
</dbReference>
<comment type="caution">
    <text evidence="1">The sequence shown here is derived from an EMBL/GenBank/DDBJ whole genome shotgun (WGS) entry which is preliminary data.</text>
</comment>
<dbReference type="PANTHER" id="PTHR39473">
    <property type="match status" value="1"/>
</dbReference>
<keyword evidence="2" id="KW-1185">Reference proteome</keyword>
<evidence type="ECO:0000313" key="2">
    <source>
        <dbReference type="Proteomes" id="UP000601055"/>
    </source>
</evidence>
<accession>A0A923E199</accession>
<evidence type="ECO:0000313" key="1">
    <source>
        <dbReference type="EMBL" id="MBB2146845.1"/>
    </source>
</evidence>
<organism evidence="1 2">
    <name type="scientific">Pedobacter planticolens</name>
    <dbReference type="NCBI Taxonomy" id="2679964"/>
    <lineage>
        <taxon>Bacteria</taxon>
        <taxon>Pseudomonadati</taxon>
        <taxon>Bacteroidota</taxon>
        <taxon>Sphingobacteriia</taxon>
        <taxon>Sphingobacteriales</taxon>
        <taxon>Sphingobacteriaceae</taxon>
        <taxon>Pedobacter</taxon>
    </lineage>
</organism>
<dbReference type="EMBL" id="WNXD01000002">
    <property type="protein sequence ID" value="MBB2146845.1"/>
    <property type="molecule type" value="Genomic_DNA"/>
</dbReference>
<reference evidence="1" key="1">
    <citation type="submission" date="2019-11" db="EMBL/GenBank/DDBJ databases">
        <title>Description of Pedobacter sp. LMG 31464T.</title>
        <authorList>
            <person name="Carlier A."/>
            <person name="Qi S."/>
            <person name="Vandamme P."/>
        </authorList>
    </citation>
    <scope>NUCLEOTIDE SEQUENCE</scope>
    <source>
        <strain evidence="1">LMG 31464</strain>
    </source>
</reference>
<sequence length="171" mass="19210">MKLLQPLENLLAQLGKVLEELSIDEFTCAIGVLSNSSIGQHTRHILEFFIELNNGYDSGTVDYDQRKRNHTIESDNSFALEQLQLIVSNLSKPNRVLILKADYDCSGHVADEMLDGDITTNYFRELVYNLEHAVHHMALIRIGINEVSTIELPAMFGVACSTLKFRAVCAQ</sequence>
<dbReference type="Proteomes" id="UP000601055">
    <property type="component" value="Unassembled WGS sequence"/>
</dbReference>
<protein>
    <submittedName>
        <fullName evidence="1">DinB family protein</fullName>
    </submittedName>
</protein>